<dbReference type="EMBL" id="JAMPLM010000062">
    <property type="protein sequence ID" value="MEP1062359.1"/>
    <property type="molecule type" value="Genomic_DNA"/>
</dbReference>
<proteinExistence type="predicted"/>
<dbReference type="SUPFAM" id="SSF52540">
    <property type="entry name" value="P-loop containing nucleoside triphosphate hydrolases"/>
    <property type="match status" value="1"/>
</dbReference>
<sequence>MKSLNAYKKLAQHWAELPTNYSEQNLEMSLVQPLLLSLGLNVQQIKAGHNLGANLGTPDRLVYQDINCPPVLVIENKKRDPDLAAIPEKDFAAACQSHPLYRQAVGYEDCGPKNKGIKHYLNNNVPPVLLASYGLVFNGDFFQLWRRVDGLVLPMTPIQKVTKTSLPGLMQQLEYCLQHPRTALASAIWNQKGGVAKTTNIVNIGATLALEGKQVLLIDLDPQNDLTRGVGADPNWFPGYLEQCAQKLQLEEWDEAKQILNKAIQIRKFPTTDKSKKSFKLSVLSSDEKSLRAFRDDPYAEPVAVFKKLVRLLYLDYDYIFIDVSPTPDKLTQSVLLACDTVLIPIDLGGKSLHHAVQLYSNTIPKFREVRAAKKERLHLGPWNLGIVFSNCPGDAGVVLEEHIKQALNKSNFSGNQCKTRLKTFAQTKVAEFKHVPVICWQSSPITKLYADLVKELFLNPNFIDH</sequence>
<dbReference type="CDD" id="cd02042">
    <property type="entry name" value="ParAB_family"/>
    <property type="match status" value="1"/>
</dbReference>
<dbReference type="Pfam" id="PF13614">
    <property type="entry name" value="AAA_31"/>
    <property type="match status" value="1"/>
</dbReference>
<evidence type="ECO:0000313" key="3">
    <source>
        <dbReference type="Proteomes" id="UP001476950"/>
    </source>
</evidence>
<dbReference type="InterPro" id="IPR025669">
    <property type="entry name" value="AAA_dom"/>
</dbReference>
<keyword evidence="3" id="KW-1185">Reference proteome</keyword>
<gene>
    <name evidence="2" type="ORF">NDI38_28705</name>
</gene>
<dbReference type="InterPro" id="IPR027417">
    <property type="entry name" value="P-loop_NTPase"/>
</dbReference>
<dbReference type="PANTHER" id="PTHR13696">
    <property type="entry name" value="P-LOOP CONTAINING NUCLEOSIDE TRIPHOSPHATE HYDROLASE"/>
    <property type="match status" value="1"/>
</dbReference>
<dbReference type="RefSeq" id="WP_190446179.1">
    <property type="nucleotide sequence ID" value="NZ_JAMPLM010000062.1"/>
</dbReference>
<dbReference type="InterPro" id="IPR050678">
    <property type="entry name" value="DNA_Partitioning_ATPase"/>
</dbReference>
<dbReference type="PANTHER" id="PTHR13696:SF99">
    <property type="entry name" value="COBYRINIC ACID AC-DIAMIDE SYNTHASE"/>
    <property type="match status" value="1"/>
</dbReference>
<accession>A0ABV0KSZ7</accession>
<organism evidence="2 3">
    <name type="scientific">Stenomitos frigidus AS-A4</name>
    <dbReference type="NCBI Taxonomy" id="2933935"/>
    <lineage>
        <taxon>Bacteria</taxon>
        <taxon>Bacillati</taxon>
        <taxon>Cyanobacteriota</taxon>
        <taxon>Cyanophyceae</taxon>
        <taxon>Leptolyngbyales</taxon>
        <taxon>Leptolyngbyaceae</taxon>
        <taxon>Stenomitos</taxon>
    </lineage>
</organism>
<evidence type="ECO:0000259" key="1">
    <source>
        <dbReference type="Pfam" id="PF13614"/>
    </source>
</evidence>
<protein>
    <submittedName>
        <fullName evidence="2">AAA family ATPase</fullName>
    </submittedName>
</protein>
<name>A0ABV0KSZ7_9CYAN</name>
<evidence type="ECO:0000313" key="2">
    <source>
        <dbReference type="EMBL" id="MEP1062359.1"/>
    </source>
</evidence>
<reference evidence="2 3" key="1">
    <citation type="submission" date="2022-04" db="EMBL/GenBank/DDBJ databases">
        <title>Positive selection, recombination, and allopatry shape intraspecific diversity of widespread and dominant cyanobacteria.</title>
        <authorList>
            <person name="Wei J."/>
            <person name="Shu W."/>
            <person name="Hu C."/>
        </authorList>
    </citation>
    <scope>NUCLEOTIDE SEQUENCE [LARGE SCALE GENOMIC DNA]</scope>
    <source>
        <strain evidence="2 3">AS-A4</strain>
    </source>
</reference>
<dbReference type="Proteomes" id="UP001476950">
    <property type="component" value="Unassembled WGS sequence"/>
</dbReference>
<dbReference type="Gene3D" id="3.40.50.300">
    <property type="entry name" value="P-loop containing nucleotide triphosphate hydrolases"/>
    <property type="match status" value="1"/>
</dbReference>
<feature type="domain" description="AAA" evidence="1">
    <location>
        <begin position="187"/>
        <end position="369"/>
    </location>
</feature>
<comment type="caution">
    <text evidence="2">The sequence shown here is derived from an EMBL/GenBank/DDBJ whole genome shotgun (WGS) entry which is preliminary data.</text>
</comment>